<dbReference type="AlphaFoldDB" id="A0A2H3NIR7"/>
<sequence length="281" mass="31849">MQTPDARPLRVAVLDLYNGEPNQGMRCIRDFLEGVAAPSVSAPITYDIFDVRQHAEVPGLDYDAYISTGGPGSPWDGLDQPWEAAYFDWLDGLYHHNMTAAPKKHALFICHSFQLLCRHFGVGEVTERPAQSFGIFEVHRLSGGSEEPLFQGLPDPFYAADFRRWQVVQPDHERVAQLGATLLAREQPYPEYPYERALMGVRLSPEMIGVQFHPEADPQGMLVHFRRPKQRDKVVSAFSEARYQRLIDRLDDQQYLTPAYETIIPTFLRRAVAATHPVAAV</sequence>
<protein>
    <submittedName>
        <fullName evidence="2">GMP synthase</fullName>
    </submittedName>
</protein>
<dbReference type="InterPro" id="IPR017926">
    <property type="entry name" value="GATASE"/>
</dbReference>
<gene>
    <name evidence="2" type="ORF">CRI93_13210</name>
</gene>
<name>A0A2H3NIR7_9BACT</name>
<dbReference type="PROSITE" id="PS51273">
    <property type="entry name" value="GATASE_TYPE_1"/>
    <property type="match status" value="1"/>
</dbReference>
<evidence type="ECO:0000313" key="2">
    <source>
        <dbReference type="EMBL" id="PEN05466.1"/>
    </source>
</evidence>
<dbReference type="EMBL" id="PDEP01000014">
    <property type="protein sequence ID" value="PEN05466.1"/>
    <property type="molecule type" value="Genomic_DNA"/>
</dbReference>
<evidence type="ECO:0000259" key="1">
    <source>
        <dbReference type="Pfam" id="PF00117"/>
    </source>
</evidence>
<evidence type="ECO:0000313" key="3">
    <source>
        <dbReference type="Proteomes" id="UP000221024"/>
    </source>
</evidence>
<reference evidence="2 3" key="1">
    <citation type="submission" date="2017-10" db="EMBL/GenBank/DDBJ databases">
        <title>Draft genome of Longimonas halophila.</title>
        <authorList>
            <person name="Goh K.M."/>
            <person name="Shamsir M.S."/>
            <person name="Lim S.W."/>
        </authorList>
    </citation>
    <scope>NUCLEOTIDE SEQUENCE [LARGE SCALE GENOMIC DNA]</scope>
    <source>
        <strain evidence="2 3">KCTC 42399</strain>
    </source>
</reference>
<organism evidence="2 3">
    <name type="scientific">Longimonas halophila</name>
    <dbReference type="NCBI Taxonomy" id="1469170"/>
    <lineage>
        <taxon>Bacteria</taxon>
        <taxon>Pseudomonadati</taxon>
        <taxon>Rhodothermota</taxon>
        <taxon>Rhodothermia</taxon>
        <taxon>Rhodothermales</taxon>
        <taxon>Salisaetaceae</taxon>
        <taxon>Longimonas</taxon>
    </lineage>
</organism>
<proteinExistence type="predicted"/>
<dbReference type="RefSeq" id="WP_098063114.1">
    <property type="nucleotide sequence ID" value="NZ_PDEP01000014.1"/>
</dbReference>
<dbReference type="Gene3D" id="3.40.50.880">
    <property type="match status" value="1"/>
</dbReference>
<dbReference type="OrthoDB" id="639921at2"/>
<accession>A0A2H3NIR7</accession>
<dbReference type="InterPro" id="IPR029062">
    <property type="entry name" value="Class_I_gatase-like"/>
</dbReference>
<feature type="domain" description="Glutamine amidotransferase" evidence="1">
    <location>
        <begin position="49"/>
        <end position="218"/>
    </location>
</feature>
<dbReference type="Proteomes" id="UP000221024">
    <property type="component" value="Unassembled WGS sequence"/>
</dbReference>
<keyword evidence="3" id="KW-1185">Reference proteome</keyword>
<dbReference type="SUPFAM" id="SSF52317">
    <property type="entry name" value="Class I glutamine amidotransferase-like"/>
    <property type="match status" value="1"/>
</dbReference>
<dbReference type="Pfam" id="PF00117">
    <property type="entry name" value="GATase"/>
    <property type="match status" value="1"/>
</dbReference>
<comment type="caution">
    <text evidence="2">The sequence shown here is derived from an EMBL/GenBank/DDBJ whole genome shotgun (WGS) entry which is preliminary data.</text>
</comment>